<name>A0A8W8KU80_MAGGI</name>
<dbReference type="Proteomes" id="UP000005408">
    <property type="component" value="Unassembled WGS sequence"/>
</dbReference>
<feature type="compositionally biased region" description="Polar residues" evidence="14">
    <location>
        <begin position="742"/>
        <end position="755"/>
    </location>
</feature>
<evidence type="ECO:0000256" key="11">
    <source>
        <dbReference type="ARBA" id="ARBA00023136"/>
    </source>
</evidence>
<feature type="region of interest" description="Disordered" evidence="14">
    <location>
        <begin position="740"/>
        <end position="762"/>
    </location>
</feature>
<dbReference type="PANTHER" id="PTHR21771:SF0">
    <property type="entry name" value="MITOCHONDRIA-EATING PROTEIN"/>
    <property type="match status" value="1"/>
</dbReference>
<evidence type="ECO:0000256" key="5">
    <source>
        <dbReference type="ARBA" id="ARBA00019863"/>
    </source>
</evidence>
<proteinExistence type="inferred from homology"/>
<protein>
    <recommendedName>
        <fullName evidence="5">Mitochondria-eating protein</fullName>
    </recommendedName>
    <alternativeName>
        <fullName evidence="12">Spermatogenesis-associated protein 18</fullName>
    </alternativeName>
</protein>
<dbReference type="GO" id="GO:0035695">
    <property type="term" value="P:mitophagy by internal vacuole formation"/>
    <property type="evidence" value="ECO:0007669"/>
    <property type="project" value="TreeGrafter"/>
</dbReference>
<organism evidence="16 17">
    <name type="scientific">Magallana gigas</name>
    <name type="common">Pacific oyster</name>
    <name type="synonym">Crassostrea gigas</name>
    <dbReference type="NCBI Taxonomy" id="29159"/>
    <lineage>
        <taxon>Eukaryota</taxon>
        <taxon>Metazoa</taxon>
        <taxon>Spiralia</taxon>
        <taxon>Lophotrochozoa</taxon>
        <taxon>Mollusca</taxon>
        <taxon>Bivalvia</taxon>
        <taxon>Autobranchia</taxon>
        <taxon>Pteriomorphia</taxon>
        <taxon>Ostreida</taxon>
        <taxon>Ostreoidea</taxon>
        <taxon>Ostreidae</taxon>
        <taxon>Magallana</taxon>
    </lineage>
</organism>
<evidence type="ECO:0000256" key="12">
    <source>
        <dbReference type="ARBA" id="ARBA00032687"/>
    </source>
</evidence>
<evidence type="ECO:0000256" key="14">
    <source>
        <dbReference type="SAM" id="MobiDB-lite"/>
    </source>
</evidence>
<dbReference type="Pfam" id="PF16026">
    <property type="entry name" value="MIEAP"/>
    <property type="match status" value="2"/>
</dbReference>
<dbReference type="GO" id="GO:0008289">
    <property type="term" value="F:lipid binding"/>
    <property type="evidence" value="ECO:0007669"/>
    <property type="project" value="UniProtKB-KW"/>
</dbReference>
<evidence type="ECO:0000256" key="8">
    <source>
        <dbReference type="ARBA" id="ARBA00023054"/>
    </source>
</evidence>
<comment type="similarity">
    <text evidence="4">Belongs to the MIEAP family.</text>
</comment>
<sequence length="1349" mass="155804">MDAHGQKKLLSIADVLKAFGKKVDGNHYQKAYKQYRTLSDHARYLAKSDKQTHDALKSYYEENEQIYSACHSDDQKQICLPLYDFLCSAGTVFDLTNVWPTYVFLVEVYNRQRTILRKNELHLNKSGDNISNILQCMKTGMEDEILKTANTEYLNLLGDERQIKRNPDLAREKELWVLNGDVAAQKFLDNIEYMDRALYRTIKEAVLRNVEGSQIAWCQYGSLLHSSELLKRDEQQMARRSEKGITDLQEQCEELERQNEMKSREIEELSKRLCEVDKLKVTENSSNADVNDSDEVNDIGKKFSDVYNNEWAKLFDSLKSEIEDERERIEKLCGCLLMTFKFCMEESEKQMNNLQVATTDVLSFRSTQNEENVVPEVGGQNHSVALSQEACVHLQKLRKQCYSLSLPKVRRMFRESCTSLTTTNEAILRDFEAYLTRCVDTCWYMCIQDPPLNIKIPEKGDTVDTKQFNLYKSEGDIVDVCVWPALLLGGGDSTGIVCKGQLHCFTPCGSSRKLQTVKKALDLCDGSVKEARDLYTTLSDCAQKLDETVKEKLLHKTKNTTSINLLKSEDQKLGGALFEALKKLQDSKKFNLSDVWPKYHYLIEVSKHEQSSRDKFEKEKGVGMELEERQIPLSPNIKKILGETQKLKSLRVDSKKLKKAKEQYDDISHQLNSCPEFHSLKEKHKKTIIEPQHITPHRKIAPDLSEVIELAWGNQVDFSQDAIKELLFILETYPHVKEKSRSTSTSGVVNSGDLHSSSTSTSQSLCLPTENIHIVLQQSRKKYQKDFIEKALKELEQLETYVRKFSNREEMVLISQEQQNEWYEQCLHATKDLLESAPCSTRPLCGLLQTSRLDKTPNSTRALYEYCSLLRLEMLFNGMENPKGKSQPRRDTATPIVHVPSVQMSMKDIIHSMEKYFAHDLFKEALEEFRKLQDIEEQISQDENLWSRKVEWKERSRGGSKTYVDDKTPSRPLHAVLLRAQKEGIKGSESVLMEYGSMLHSEVLYESKDNLTQISAESLEVNETMNSQSKHKNVVNIGMESSSIPTGNVRKEEELRRKREKKVEAKPGVQAELGIDPKSGGDVKGMQGRAGSYYNKEQDYDRRRRDFDESKEFALQQEIDKLQDQLRIKNSEIEDLTTRLSQAASRSLMHNNPNIADLSDKNRPTKIGERFEQLFDNEWSDAHEILKSTISEREIYMILIEVVKDVYKFCKNALQQQILNIKEKLEKQIREPRFEEDKKVFVAAAPGEKNEMLSWMCEKSASEFQKGNAIHSVLGLSKIYKEYCKHRAFLQKELRSSKLEEIYPFIDATVELCWLMCAQTPPMQRDIWYFKPRTKPVCVWVYKTKDTVV</sequence>
<feature type="domain" description="Mitochondria-eating protein C-terminal" evidence="15">
    <location>
        <begin position="1163"/>
        <end position="1324"/>
    </location>
</feature>
<keyword evidence="8 13" id="KW-0175">Coiled coil</keyword>
<dbReference type="GO" id="GO:0005741">
    <property type="term" value="C:mitochondrial outer membrane"/>
    <property type="evidence" value="ECO:0007669"/>
    <property type="project" value="UniProtKB-SubCell"/>
</dbReference>
<evidence type="ECO:0000313" key="16">
    <source>
        <dbReference type="EnsemblMetazoa" id="G24997.2:cds"/>
    </source>
</evidence>
<dbReference type="GO" id="GO:0005759">
    <property type="term" value="C:mitochondrial matrix"/>
    <property type="evidence" value="ECO:0007669"/>
    <property type="project" value="UniProtKB-SubCell"/>
</dbReference>
<keyword evidence="11" id="KW-0472">Membrane</keyword>
<keyword evidence="10" id="KW-0496">Mitochondrion</keyword>
<keyword evidence="17" id="KW-1185">Reference proteome</keyword>
<dbReference type="InterPro" id="IPR031981">
    <property type="entry name" value="MIEAP_C"/>
</dbReference>
<keyword evidence="6" id="KW-0963">Cytoplasm</keyword>
<feature type="domain" description="Mitochondria-eating protein C-terminal" evidence="15">
    <location>
        <begin position="301"/>
        <end position="500"/>
    </location>
</feature>
<keyword evidence="7" id="KW-1000">Mitochondrion outer membrane</keyword>
<dbReference type="EnsemblMetazoa" id="G24997.2">
    <property type="protein sequence ID" value="G24997.2:cds"/>
    <property type="gene ID" value="G24997"/>
</dbReference>
<evidence type="ECO:0000256" key="1">
    <source>
        <dbReference type="ARBA" id="ARBA00004294"/>
    </source>
</evidence>
<dbReference type="InterPro" id="IPR026169">
    <property type="entry name" value="MIEAP"/>
</dbReference>
<feature type="region of interest" description="Disordered" evidence="14">
    <location>
        <begin position="1040"/>
        <end position="1066"/>
    </location>
</feature>
<evidence type="ECO:0000256" key="10">
    <source>
        <dbReference type="ARBA" id="ARBA00023128"/>
    </source>
</evidence>
<evidence type="ECO:0000256" key="2">
    <source>
        <dbReference type="ARBA" id="ARBA00004305"/>
    </source>
</evidence>
<feature type="coiled-coil region" evidence="13">
    <location>
        <begin position="1112"/>
        <end position="1139"/>
    </location>
</feature>
<evidence type="ECO:0000256" key="13">
    <source>
        <dbReference type="SAM" id="Coils"/>
    </source>
</evidence>
<feature type="compositionally biased region" description="Basic and acidic residues" evidence="14">
    <location>
        <begin position="1049"/>
        <end position="1065"/>
    </location>
</feature>
<evidence type="ECO:0000256" key="3">
    <source>
        <dbReference type="ARBA" id="ARBA00004496"/>
    </source>
</evidence>
<feature type="coiled-coil region" evidence="13">
    <location>
        <begin position="238"/>
        <end position="272"/>
    </location>
</feature>
<dbReference type="PANTHER" id="PTHR21771">
    <property type="entry name" value="MITOCHONDRIA-EATING PROTEIN-RELATED"/>
    <property type="match status" value="1"/>
</dbReference>
<evidence type="ECO:0000256" key="9">
    <source>
        <dbReference type="ARBA" id="ARBA00023121"/>
    </source>
</evidence>
<accession>A0A8W8KU80</accession>
<comment type="subcellular location">
    <subcellularLocation>
        <location evidence="3">Cytoplasm</location>
    </subcellularLocation>
    <subcellularLocation>
        <location evidence="2">Mitochondrion matrix</location>
    </subcellularLocation>
    <subcellularLocation>
        <location evidence="1">Mitochondrion outer membrane</location>
    </subcellularLocation>
</comment>
<reference evidence="16" key="1">
    <citation type="submission" date="2022-08" db="UniProtKB">
        <authorList>
            <consortium name="EnsemblMetazoa"/>
        </authorList>
    </citation>
    <scope>IDENTIFICATION</scope>
    <source>
        <strain evidence="16">05x7-T-G4-1.051#20</strain>
    </source>
</reference>
<evidence type="ECO:0000256" key="6">
    <source>
        <dbReference type="ARBA" id="ARBA00022490"/>
    </source>
</evidence>
<keyword evidence="9" id="KW-0446">Lipid-binding</keyword>
<evidence type="ECO:0000256" key="7">
    <source>
        <dbReference type="ARBA" id="ARBA00022787"/>
    </source>
</evidence>
<evidence type="ECO:0000313" key="17">
    <source>
        <dbReference type="Proteomes" id="UP000005408"/>
    </source>
</evidence>
<evidence type="ECO:0000256" key="4">
    <source>
        <dbReference type="ARBA" id="ARBA00008233"/>
    </source>
</evidence>
<evidence type="ECO:0000259" key="15">
    <source>
        <dbReference type="Pfam" id="PF16026"/>
    </source>
</evidence>
<dbReference type="GO" id="GO:0035694">
    <property type="term" value="P:mitochondrial protein catabolic process"/>
    <property type="evidence" value="ECO:0007669"/>
    <property type="project" value="InterPro"/>
</dbReference>